<comment type="caution">
    <text evidence="3">The sequence shown here is derived from an EMBL/GenBank/DDBJ whole genome shotgun (WGS) entry which is preliminary data.</text>
</comment>
<feature type="compositionally biased region" description="Polar residues" evidence="1">
    <location>
        <begin position="37"/>
        <end position="49"/>
    </location>
</feature>
<dbReference type="Gene3D" id="3.30.70.270">
    <property type="match status" value="1"/>
</dbReference>
<dbReference type="Proteomes" id="UP000467841">
    <property type="component" value="Unassembled WGS sequence"/>
</dbReference>
<dbReference type="SUPFAM" id="SSF50630">
    <property type="entry name" value="Acid proteases"/>
    <property type="match status" value="1"/>
</dbReference>
<protein>
    <recommendedName>
        <fullName evidence="2">Retrotransposon gag domain-containing protein</fullName>
    </recommendedName>
</protein>
<organism evidence="3 4">
    <name type="scientific">Microthlaspi erraticum</name>
    <dbReference type="NCBI Taxonomy" id="1685480"/>
    <lineage>
        <taxon>Eukaryota</taxon>
        <taxon>Viridiplantae</taxon>
        <taxon>Streptophyta</taxon>
        <taxon>Embryophyta</taxon>
        <taxon>Tracheophyta</taxon>
        <taxon>Spermatophyta</taxon>
        <taxon>Magnoliopsida</taxon>
        <taxon>eudicotyledons</taxon>
        <taxon>Gunneridae</taxon>
        <taxon>Pentapetalae</taxon>
        <taxon>rosids</taxon>
        <taxon>malvids</taxon>
        <taxon>Brassicales</taxon>
        <taxon>Brassicaceae</taxon>
        <taxon>Coluteocarpeae</taxon>
        <taxon>Microthlaspi</taxon>
    </lineage>
</organism>
<feature type="compositionally biased region" description="Basic and acidic residues" evidence="1">
    <location>
        <begin position="292"/>
        <end position="302"/>
    </location>
</feature>
<dbReference type="CDD" id="cd01647">
    <property type="entry name" value="RT_LTR"/>
    <property type="match status" value="1"/>
</dbReference>
<dbReference type="SUPFAM" id="SSF56672">
    <property type="entry name" value="DNA/RNA polymerases"/>
    <property type="match status" value="1"/>
</dbReference>
<sequence length="674" mass="76346">MEKDMRWLKIHFENLLRPQGQASSSETPAPGPGTPISGVQQSVLSTPAPQTDKAGGEGFLPTPKVTPFPQPTFFPPKDTKQGQRSELYGNQSEIPSKKVDLPLYEGNNPEDWLFRLEKCFEMNHVSEWDKLDQALTCLTGSAITWWRFSQEREQINTWKDFKDKVKVRFKPSRGSASVDQLLNIVQKGTVNEYRDRFEELSVELPHVPDDVLEAAFLKGLKKSLRDQVVRCRPGNMTDIVEVARLIESQEGENQSFYGRSFQKPVAASGSSFSNRNQSSNNWRSGDNQTAKRNPEATKDNRKPFVKSNLCNYNCGEKWFPGHRCRQRLKCMEVEEDENQPENEAIEQEEGENLVEDGEEQQELVTLSLHSMAGLTTETSMKMWGSIGDRKVVVLIDSGATSNFITEKVAKEMKLPLAHNRGFGVLVGGGKVMHGKGRCSGVSLNIQGIELVEELLIFELGNTDVVLGYPWLASLGDTRTNWKLQTLSWKIDDCWVTIKGNPELSREPVSLRSMEKLITKERGGYLLELTTLFEGEKKQSKGKYSAEVQPILDEFRQVFEMPQELPPIRSKVHAITLQDGAGPVNSRPYRYSFIQKNEIERLIREMLEAHIIRPSVSPYSSPVLLVKKKDGGWRFCVDYRALNKVTVPDRYPIPVIQELLDELHGAVIFSKLDLK</sequence>
<dbReference type="EMBL" id="CACVBM020001347">
    <property type="protein sequence ID" value="CAA7046447.1"/>
    <property type="molecule type" value="Genomic_DNA"/>
</dbReference>
<dbReference type="GO" id="GO:0004190">
    <property type="term" value="F:aspartic-type endopeptidase activity"/>
    <property type="evidence" value="ECO:0007669"/>
    <property type="project" value="InterPro"/>
</dbReference>
<dbReference type="OrthoDB" id="1114081at2759"/>
<dbReference type="AlphaFoldDB" id="A0A6D2K1H1"/>
<dbReference type="InterPro" id="IPR043128">
    <property type="entry name" value="Rev_trsase/Diguanyl_cyclase"/>
</dbReference>
<dbReference type="PANTHER" id="PTHR15503">
    <property type="entry name" value="LDOC1 RELATED"/>
    <property type="match status" value="1"/>
</dbReference>
<feature type="region of interest" description="Disordered" evidence="1">
    <location>
        <begin position="267"/>
        <end position="302"/>
    </location>
</feature>
<evidence type="ECO:0000313" key="3">
    <source>
        <dbReference type="EMBL" id="CAA7046447.1"/>
    </source>
</evidence>
<feature type="compositionally biased region" description="Low complexity" evidence="1">
    <location>
        <begin position="268"/>
        <end position="285"/>
    </location>
</feature>
<gene>
    <name evidence="3" type="ORF">MERR_LOCUS33682</name>
</gene>
<evidence type="ECO:0000313" key="4">
    <source>
        <dbReference type="Proteomes" id="UP000467841"/>
    </source>
</evidence>
<dbReference type="Pfam" id="PF08284">
    <property type="entry name" value="RVP_2"/>
    <property type="match status" value="1"/>
</dbReference>
<feature type="domain" description="Retrotransposon gag" evidence="2">
    <location>
        <begin position="134"/>
        <end position="221"/>
    </location>
</feature>
<proteinExistence type="predicted"/>
<dbReference type="InterPro" id="IPR005162">
    <property type="entry name" value="Retrotrans_gag_dom"/>
</dbReference>
<dbReference type="InterPro" id="IPR021109">
    <property type="entry name" value="Peptidase_aspartic_dom_sf"/>
</dbReference>
<dbReference type="Pfam" id="PF03732">
    <property type="entry name" value="Retrotrans_gag"/>
    <property type="match status" value="1"/>
</dbReference>
<keyword evidence="4" id="KW-1185">Reference proteome</keyword>
<evidence type="ECO:0000256" key="1">
    <source>
        <dbReference type="SAM" id="MobiDB-lite"/>
    </source>
</evidence>
<dbReference type="Gene3D" id="2.40.70.10">
    <property type="entry name" value="Acid Proteases"/>
    <property type="match status" value="1"/>
</dbReference>
<evidence type="ECO:0000259" key="2">
    <source>
        <dbReference type="Pfam" id="PF03732"/>
    </source>
</evidence>
<dbReference type="PANTHER" id="PTHR15503:SF22">
    <property type="entry name" value="TRANSPOSON TY3-I GAG POLYPROTEIN"/>
    <property type="match status" value="1"/>
</dbReference>
<feature type="region of interest" description="Disordered" evidence="1">
    <location>
        <begin position="16"/>
        <end position="91"/>
    </location>
</feature>
<reference evidence="3" key="1">
    <citation type="submission" date="2020-01" db="EMBL/GenBank/DDBJ databases">
        <authorList>
            <person name="Mishra B."/>
        </authorList>
    </citation>
    <scope>NUCLEOTIDE SEQUENCE [LARGE SCALE GENOMIC DNA]</scope>
</reference>
<dbReference type="PROSITE" id="PS00141">
    <property type="entry name" value="ASP_PROTEASE"/>
    <property type="match status" value="1"/>
</dbReference>
<dbReference type="GO" id="GO:0006508">
    <property type="term" value="P:proteolysis"/>
    <property type="evidence" value="ECO:0007669"/>
    <property type="project" value="InterPro"/>
</dbReference>
<dbReference type="Gene3D" id="3.10.10.10">
    <property type="entry name" value="HIV Type 1 Reverse Transcriptase, subunit A, domain 1"/>
    <property type="match status" value="1"/>
</dbReference>
<feature type="compositionally biased region" description="Pro residues" evidence="1">
    <location>
        <begin position="64"/>
        <end position="74"/>
    </location>
</feature>
<accession>A0A6D2K1H1</accession>
<dbReference type="InterPro" id="IPR043502">
    <property type="entry name" value="DNA/RNA_pol_sf"/>
</dbReference>
<name>A0A6D2K1H1_9BRAS</name>
<dbReference type="CDD" id="cd00303">
    <property type="entry name" value="retropepsin_like"/>
    <property type="match status" value="1"/>
</dbReference>
<dbReference type="InterPro" id="IPR001969">
    <property type="entry name" value="Aspartic_peptidase_AS"/>
</dbReference>
<dbReference type="InterPro" id="IPR032567">
    <property type="entry name" value="RTL1-rel"/>
</dbReference>